<evidence type="ECO:0000256" key="2">
    <source>
        <dbReference type="ARBA" id="ARBA00023136"/>
    </source>
</evidence>
<dbReference type="InterPro" id="IPR006664">
    <property type="entry name" value="OMP_bac"/>
</dbReference>
<dbReference type="CDD" id="cd15482">
    <property type="entry name" value="Sialidase_non-viral"/>
    <property type="match status" value="1"/>
</dbReference>
<dbReference type="RefSeq" id="WP_320002712.1">
    <property type="nucleotide sequence ID" value="NZ_JAUHJS010000001.1"/>
</dbReference>
<keyword evidence="3" id="KW-0998">Cell outer membrane</keyword>
<comment type="caution">
    <text evidence="6">The sequence shown here is derived from an EMBL/GenBank/DDBJ whole genome shotgun (WGS) entry which is preliminary data.</text>
</comment>
<dbReference type="Pfam" id="PF00691">
    <property type="entry name" value="OmpA"/>
    <property type="match status" value="1"/>
</dbReference>
<dbReference type="SUPFAM" id="SSF82171">
    <property type="entry name" value="DPP6 N-terminal domain-like"/>
    <property type="match status" value="1"/>
</dbReference>
<evidence type="ECO:0000256" key="3">
    <source>
        <dbReference type="ARBA" id="ARBA00023237"/>
    </source>
</evidence>
<accession>A0ABT8F1S5</accession>
<proteinExistence type="predicted"/>
<dbReference type="InterPro" id="IPR011659">
    <property type="entry name" value="WD40"/>
</dbReference>
<dbReference type="Gene3D" id="2.60.40.1120">
    <property type="entry name" value="Carboxypeptidase-like, regulatory domain"/>
    <property type="match status" value="1"/>
</dbReference>
<dbReference type="Proteomes" id="UP001168552">
    <property type="component" value="Unassembled WGS sequence"/>
</dbReference>
<dbReference type="CDD" id="cd07185">
    <property type="entry name" value="OmpA_C-like"/>
    <property type="match status" value="1"/>
</dbReference>
<gene>
    <name evidence="6" type="ORF">QWY31_01670</name>
</gene>
<keyword evidence="2 4" id="KW-0472">Membrane</keyword>
<keyword evidence="7" id="KW-1185">Reference proteome</keyword>
<evidence type="ECO:0000256" key="1">
    <source>
        <dbReference type="ARBA" id="ARBA00004442"/>
    </source>
</evidence>
<dbReference type="PRINTS" id="PR01021">
    <property type="entry name" value="OMPADOMAIN"/>
</dbReference>
<name>A0ABT8F1S5_9BACT</name>
<dbReference type="InterPro" id="IPR036737">
    <property type="entry name" value="OmpA-like_sf"/>
</dbReference>
<dbReference type="PANTHER" id="PTHR30329">
    <property type="entry name" value="STATOR ELEMENT OF FLAGELLAR MOTOR COMPLEX"/>
    <property type="match status" value="1"/>
</dbReference>
<comment type="subcellular location">
    <subcellularLocation>
        <location evidence="1">Cell outer membrane</location>
    </subcellularLocation>
</comment>
<evidence type="ECO:0000259" key="5">
    <source>
        <dbReference type="PROSITE" id="PS51123"/>
    </source>
</evidence>
<dbReference type="SUPFAM" id="SSF103088">
    <property type="entry name" value="OmpA-like"/>
    <property type="match status" value="1"/>
</dbReference>
<sequence length="676" mass="75101">MGRITRIAFFLIWLIPFQGKAQGVIQWASKLDFQYNQFGDVEYSGNEALGEPNAKPYGSINPRAFRMLKEASFGTLVVTFANPQAINHLIVIESHLPGRITEIALIDTKEKKNVIHKANSNAVNEPYRALLIPVPTTNYLVRKIEININSISAPGWTQIDAVGICQADVKAIAKELSRFGDFDLDVEVTFFSEKKNLGKNINTNFVETKPIISPDGKTLYFHRQNYPDNVKGEKDDQDIYISKLEASNWSKAVNAGSPFNDKYPNGIGSVTPDGNTAILLNAYDEKGNISPGVSYSKRLRNGWSAPKKLEIKNFSNDSDYQDFYLANNGRVLISAIHRKDSYGDQDLYVSFAVGQNQWSEPINMGPILNTSRPEFSPFLAADNKTLYFASEGHKGQGGSDIYYAKRLDETWKNWTKPKNLGTAVNSKDWDAYYAISAAGDLAYFVSTQGAMGGSRDIYSISLPSEFKPEPVLLVKGRVLDQKTNLAIEAEIIISSLPEGNEEGVANSAPYSGEFQLVLPQGKNYSLRASAPGYVSVEQNLKLEHIDEYKEIEQTLYLAPIEVGQTVVLNNVYFEQGKSILLTDSYPELDRLATLMKENATMTIELGGHTDNQGIGKSNLELSEQRVQVVKQFLVSKGVESKRVSTKAYGGIRPIAPNTNEEGRAKNRRVDMTIISF</sequence>
<evidence type="ECO:0000313" key="6">
    <source>
        <dbReference type="EMBL" id="MDN4164186.1"/>
    </source>
</evidence>
<dbReference type="Gene3D" id="3.30.1330.60">
    <property type="entry name" value="OmpA-like domain"/>
    <property type="match status" value="1"/>
</dbReference>
<dbReference type="InterPro" id="IPR006665">
    <property type="entry name" value="OmpA-like"/>
</dbReference>
<organism evidence="6 7">
    <name type="scientific">Shiella aurantiaca</name>
    <dbReference type="NCBI Taxonomy" id="3058365"/>
    <lineage>
        <taxon>Bacteria</taxon>
        <taxon>Pseudomonadati</taxon>
        <taxon>Bacteroidota</taxon>
        <taxon>Cytophagia</taxon>
        <taxon>Cytophagales</taxon>
        <taxon>Shiellaceae</taxon>
        <taxon>Shiella</taxon>
    </lineage>
</organism>
<dbReference type="PROSITE" id="PS51123">
    <property type="entry name" value="OMPA_2"/>
    <property type="match status" value="1"/>
</dbReference>
<reference evidence="6" key="1">
    <citation type="submission" date="2023-06" db="EMBL/GenBank/DDBJ databases">
        <title>Cytophagales bacterium Strain LB-30, isolated from soil.</title>
        <authorList>
            <person name="Liu B."/>
        </authorList>
    </citation>
    <scope>NUCLEOTIDE SEQUENCE</scope>
    <source>
        <strain evidence="6">LB-30</strain>
    </source>
</reference>
<dbReference type="EMBL" id="JAUHJS010000001">
    <property type="protein sequence ID" value="MDN4164186.1"/>
    <property type="molecule type" value="Genomic_DNA"/>
</dbReference>
<evidence type="ECO:0000256" key="4">
    <source>
        <dbReference type="PROSITE-ProRule" id="PRU00473"/>
    </source>
</evidence>
<dbReference type="SUPFAM" id="SSF49464">
    <property type="entry name" value="Carboxypeptidase regulatory domain-like"/>
    <property type="match status" value="1"/>
</dbReference>
<dbReference type="InterPro" id="IPR008969">
    <property type="entry name" value="CarboxyPept-like_regulatory"/>
</dbReference>
<feature type="domain" description="OmpA-like" evidence="5">
    <location>
        <begin position="562"/>
        <end position="676"/>
    </location>
</feature>
<dbReference type="PANTHER" id="PTHR30329:SF21">
    <property type="entry name" value="LIPOPROTEIN YIAD-RELATED"/>
    <property type="match status" value="1"/>
</dbReference>
<evidence type="ECO:0000313" key="7">
    <source>
        <dbReference type="Proteomes" id="UP001168552"/>
    </source>
</evidence>
<dbReference type="Pfam" id="PF07676">
    <property type="entry name" value="PD40"/>
    <property type="match status" value="2"/>
</dbReference>
<protein>
    <submittedName>
        <fullName evidence="6">OmpA family protein</fullName>
    </submittedName>
</protein>
<dbReference type="InterPro" id="IPR050330">
    <property type="entry name" value="Bact_OuterMem_StrucFunc"/>
</dbReference>